<organism evidence="4 5">
    <name type="scientific">Anaeromyxobacter oryzae</name>
    <dbReference type="NCBI Taxonomy" id="2918170"/>
    <lineage>
        <taxon>Bacteria</taxon>
        <taxon>Pseudomonadati</taxon>
        <taxon>Myxococcota</taxon>
        <taxon>Myxococcia</taxon>
        <taxon>Myxococcales</taxon>
        <taxon>Cystobacterineae</taxon>
        <taxon>Anaeromyxobacteraceae</taxon>
        <taxon>Anaeromyxobacter</taxon>
    </lineage>
</organism>
<dbReference type="InterPro" id="IPR001789">
    <property type="entry name" value="Sig_transdc_resp-reg_receiver"/>
</dbReference>
<evidence type="ECO:0000259" key="3">
    <source>
        <dbReference type="PROSITE" id="PS50110"/>
    </source>
</evidence>
<dbReference type="PROSITE" id="PS50110">
    <property type="entry name" value="RESPONSE_REGULATORY"/>
    <property type="match status" value="1"/>
</dbReference>
<sequence length="122" mass="13215">MESRRILVIEDDAAVREALADAIAEAGLVVDVAVDGIDGLQRLRAGDPPAVILLDLRMPRLGGPEFLRALRADERFEHVPVISMTAGVDGPDREPVVAHLRKPFDLDDLLGIVLSLCEAEEV</sequence>
<evidence type="ECO:0000256" key="1">
    <source>
        <dbReference type="ARBA" id="ARBA00022553"/>
    </source>
</evidence>
<dbReference type="Pfam" id="PF00072">
    <property type="entry name" value="Response_reg"/>
    <property type="match status" value="1"/>
</dbReference>
<protein>
    <recommendedName>
        <fullName evidence="3">Response regulatory domain-containing protein</fullName>
    </recommendedName>
</protein>
<evidence type="ECO:0000256" key="2">
    <source>
        <dbReference type="PROSITE-ProRule" id="PRU00169"/>
    </source>
</evidence>
<gene>
    <name evidence="4" type="ORF">AMOR_43800</name>
</gene>
<dbReference type="Proteomes" id="UP001162891">
    <property type="component" value="Chromosome"/>
</dbReference>
<proteinExistence type="predicted"/>
<feature type="modified residue" description="4-aspartylphosphate" evidence="2">
    <location>
        <position position="55"/>
    </location>
</feature>
<keyword evidence="1 2" id="KW-0597">Phosphoprotein</keyword>
<feature type="domain" description="Response regulatory" evidence="3">
    <location>
        <begin position="5"/>
        <end position="117"/>
    </location>
</feature>
<dbReference type="SUPFAM" id="SSF52172">
    <property type="entry name" value="CheY-like"/>
    <property type="match status" value="1"/>
</dbReference>
<evidence type="ECO:0000313" key="5">
    <source>
        <dbReference type="Proteomes" id="UP001162891"/>
    </source>
</evidence>
<dbReference type="PANTHER" id="PTHR44591">
    <property type="entry name" value="STRESS RESPONSE REGULATOR PROTEIN 1"/>
    <property type="match status" value="1"/>
</dbReference>
<dbReference type="PANTHER" id="PTHR44591:SF3">
    <property type="entry name" value="RESPONSE REGULATORY DOMAIN-CONTAINING PROTEIN"/>
    <property type="match status" value="1"/>
</dbReference>
<accession>A0ABM7X0R3</accession>
<keyword evidence="5" id="KW-1185">Reference proteome</keyword>
<dbReference type="InterPro" id="IPR011006">
    <property type="entry name" value="CheY-like_superfamily"/>
</dbReference>
<reference evidence="5" key="1">
    <citation type="journal article" date="2022" name="Int. J. Syst. Evol. Microbiol.">
        <title>Anaeromyxobacter oryzae sp. nov., Anaeromyxobacter diazotrophicus sp. nov. and Anaeromyxobacter paludicola sp. nov., isolated from paddy soils.</title>
        <authorList>
            <person name="Itoh H."/>
            <person name="Xu Z."/>
            <person name="Mise K."/>
            <person name="Masuda Y."/>
            <person name="Ushijima N."/>
            <person name="Hayakawa C."/>
            <person name="Shiratori Y."/>
            <person name="Senoo K."/>
        </authorList>
    </citation>
    <scope>NUCLEOTIDE SEQUENCE [LARGE SCALE GENOMIC DNA]</scope>
    <source>
        <strain evidence="5">Red232</strain>
    </source>
</reference>
<dbReference type="EMBL" id="AP025591">
    <property type="protein sequence ID" value="BDG05384.1"/>
    <property type="molecule type" value="Genomic_DNA"/>
</dbReference>
<dbReference type="SMART" id="SM00448">
    <property type="entry name" value="REC"/>
    <property type="match status" value="1"/>
</dbReference>
<dbReference type="Gene3D" id="3.40.50.2300">
    <property type="match status" value="1"/>
</dbReference>
<evidence type="ECO:0000313" key="4">
    <source>
        <dbReference type="EMBL" id="BDG05384.1"/>
    </source>
</evidence>
<dbReference type="RefSeq" id="WP_248354153.1">
    <property type="nucleotide sequence ID" value="NZ_AP025591.1"/>
</dbReference>
<name>A0ABM7X0R3_9BACT</name>
<dbReference type="InterPro" id="IPR050595">
    <property type="entry name" value="Bact_response_regulator"/>
</dbReference>